<protein>
    <submittedName>
        <fullName evidence="1">Uncharacterized protein</fullName>
    </submittedName>
</protein>
<proteinExistence type="predicted"/>
<dbReference type="EMBL" id="JBHFFA010000007">
    <property type="protein sequence ID" value="KAL2612752.1"/>
    <property type="molecule type" value="Genomic_DNA"/>
</dbReference>
<evidence type="ECO:0000313" key="2">
    <source>
        <dbReference type="Proteomes" id="UP001605036"/>
    </source>
</evidence>
<comment type="caution">
    <text evidence="1">The sequence shown here is derived from an EMBL/GenBank/DDBJ whole genome shotgun (WGS) entry which is preliminary data.</text>
</comment>
<dbReference type="AlphaFoldDB" id="A0ABD1XUX1"/>
<dbReference type="Proteomes" id="UP001605036">
    <property type="component" value="Unassembled WGS sequence"/>
</dbReference>
<evidence type="ECO:0000313" key="1">
    <source>
        <dbReference type="EMBL" id="KAL2612752.1"/>
    </source>
</evidence>
<reference evidence="1 2" key="1">
    <citation type="submission" date="2024-09" db="EMBL/GenBank/DDBJ databases">
        <title>Chromosome-scale assembly of Riccia fluitans.</title>
        <authorList>
            <person name="Paukszto L."/>
            <person name="Sawicki J."/>
            <person name="Karawczyk K."/>
            <person name="Piernik-Szablinska J."/>
            <person name="Szczecinska M."/>
            <person name="Mazdziarz M."/>
        </authorList>
    </citation>
    <scope>NUCLEOTIDE SEQUENCE [LARGE SCALE GENOMIC DNA]</scope>
    <source>
        <strain evidence="1">Rf_01</strain>
        <tissue evidence="1">Aerial parts of the thallus</tissue>
    </source>
</reference>
<gene>
    <name evidence="1" type="ORF">R1flu_024444</name>
</gene>
<organism evidence="1 2">
    <name type="scientific">Riccia fluitans</name>
    <dbReference type="NCBI Taxonomy" id="41844"/>
    <lineage>
        <taxon>Eukaryota</taxon>
        <taxon>Viridiplantae</taxon>
        <taxon>Streptophyta</taxon>
        <taxon>Embryophyta</taxon>
        <taxon>Marchantiophyta</taxon>
        <taxon>Marchantiopsida</taxon>
        <taxon>Marchantiidae</taxon>
        <taxon>Marchantiales</taxon>
        <taxon>Ricciaceae</taxon>
        <taxon>Riccia</taxon>
    </lineage>
</organism>
<name>A0ABD1XUX1_9MARC</name>
<sequence length="173" mass="19173">MAEEDNWFPDVPRGYFLLSTVDNAKLIRRLGVTTDGRIPSTVVHARFALEVSSEFIHMFRFYRLRSCWTGWKAAWAFGVAVYRGLTSNISQSCAVLLVLITSGCRLRYSEIPHLSQSGCILSFERSVGMPGSGTARGWMRLHGVPGAGFLSALHYSSLLKIVRGLSASSDNLR</sequence>
<accession>A0ABD1XUX1</accession>
<keyword evidence="2" id="KW-1185">Reference proteome</keyword>